<keyword evidence="4" id="KW-0808">Transferase</keyword>
<dbReference type="GO" id="GO:0009247">
    <property type="term" value="P:glycolipid biosynthetic process"/>
    <property type="evidence" value="ECO:0007669"/>
    <property type="project" value="UniProtKB-ARBA"/>
</dbReference>
<dbReference type="GO" id="GO:0005886">
    <property type="term" value="C:plasma membrane"/>
    <property type="evidence" value="ECO:0007669"/>
    <property type="project" value="UniProtKB-SubCell"/>
</dbReference>
<keyword evidence="2" id="KW-1003">Cell membrane</keyword>
<comment type="caution">
    <text evidence="7">The sequence shown here is derived from an EMBL/GenBank/DDBJ whole genome shotgun (WGS) entry which is preliminary data.</text>
</comment>
<evidence type="ECO:0000313" key="7">
    <source>
        <dbReference type="EMBL" id="HGB13978.1"/>
    </source>
</evidence>
<comment type="subcellular location">
    <subcellularLocation>
        <location evidence="1">Cell inner membrane</location>
    </subcellularLocation>
</comment>
<name>A0A7C3SJS7_9BACT</name>
<evidence type="ECO:0000256" key="6">
    <source>
        <dbReference type="ARBA" id="ARBA00023315"/>
    </source>
</evidence>
<evidence type="ECO:0000256" key="5">
    <source>
        <dbReference type="ARBA" id="ARBA00023136"/>
    </source>
</evidence>
<evidence type="ECO:0000256" key="4">
    <source>
        <dbReference type="ARBA" id="ARBA00022679"/>
    </source>
</evidence>
<evidence type="ECO:0008006" key="8">
    <source>
        <dbReference type="Google" id="ProtNLM"/>
    </source>
</evidence>
<keyword evidence="3" id="KW-0997">Cell inner membrane</keyword>
<sequence length="316" mass="36269">MGMGSRRFLKLRPRTQLSLLFPASGILSINGSSSLIVFQKLMDAAVAGLAALWYRLDRRHREIVRRNLAFAYGSEMPPEDRERLARAVFRHFVRFAWELVELSVAPLSYLRKKVIIVGNEHYERALAQGRGLIAIAAHAGNWEYTVMGYGLLYRPVAVVARELDHPLGRILARYLRQRGGNWMVNKQRGLKDILAHLKKNRVVGIVIDQNTTTEGGLLVDFFGRPARTTPVAAVLARYRDIPVLPSFSRRLPDGRHLMVFLPPIPMVKTSDPEADIRRHLQEQSLAVEAWVRTEPSQWLWLHRRWKNQFPQLYQGL</sequence>
<organism evidence="7">
    <name type="scientific">Desulfobacca acetoxidans</name>
    <dbReference type="NCBI Taxonomy" id="60893"/>
    <lineage>
        <taxon>Bacteria</taxon>
        <taxon>Pseudomonadati</taxon>
        <taxon>Thermodesulfobacteriota</taxon>
        <taxon>Desulfobaccia</taxon>
        <taxon>Desulfobaccales</taxon>
        <taxon>Desulfobaccaceae</taxon>
        <taxon>Desulfobacca</taxon>
    </lineage>
</organism>
<dbReference type="PIRSF" id="PIRSF026649">
    <property type="entry name" value="MsbB"/>
    <property type="match status" value="1"/>
</dbReference>
<dbReference type="PANTHER" id="PTHR30606">
    <property type="entry name" value="LIPID A BIOSYNTHESIS LAUROYL ACYLTRANSFERASE"/>
    <property type="match status" value="1"/>
</dbReference>
<accession>A0A7C3SJS7</accession>
<gene>
    <name evidence="7" type="ORF">ENV62_01885</name>
</gene>
<evidence type="ECO:0000256" key="2">
    <source>
        <dbReference type="ARBA" id="ARBA00022475"/>
    </source>
</evidence>
<dbReference type="PANTHER" id="PTHR30606:SF10">
    <property type="entry name" value="PHOSPHATIDYLINOSITOL MANNOSIDE ACYLTRANSFERASE"/>
    <property type="match status" value="1"/>
</dbReference>
<dbReference type="Pfam" id="PF03279">
    <property type="entry name" value="Lip_A_acyltrans"/>
    <property type="match status" value="1"/>
</dbReference>
<dbReference type="EMBL" id="DTHB01000016">
    <property type="protein sequence ID" value="HGB13978.1"/>
    <property type="molecule type" value="Genomic_DNA"/>
</dbReference>
<keyword evidence="5" id="KW-0472">Membrane</keyword>
<dbReference type="InterPro" id="IPR004960">
    <property type="entry name" value="LipA_acyltrans"/>
</dbReference>
<evidence type="ECO:0000256" key="1">
    <source>
        <dbReference type="ARBA" id="ARBA00004533"/>
    </source>
</evidence>
<evidence type="ECO:0000256" key="3">
    <source>
        <dbReference type="ARBA" id="ARBA00022519"/>
    </source>
</evidence>
<proteinExistence type="predicted"/>
<protein>
    <recommendedName>
        <fullName evidence="8">Lipid A biosynthesis acyltransferase</fullName>
    </recommendedName>
</protein>
<dbReference type="CDD" id="cd07984">
    <property type="entry name" value="LPLAT_LABLAT-like"/>
    <property type="match status" value="1"/>
</dbReference>
<dbReference type="GO" id="GO:0016746">
    <property type="term" value="F:acyltransferase activity"/>
    <property type="evidence" value="ECO:0007669"/>
    <property type="project" value="UniProtKB-KW"/>
</dbReference>
<keyword evidence="6" id="KW-0012">Acyltransferase</keyword>
<reference evidence="7" key="1">
    <citation type="journal article" date="2020" name="mSystems">
        <title>Genome- and Community-Level Interaction Insights into Carbon Utilization and Element Cycling Functions of Hydrothermarchaeota in Hydrothermal Sediment.</title>
        <authorList>
            <person name="Zhou Z."/>
            <person name="Liu Y."/>
            <person name="Xu W."/>
            <person name="Pan J."/>
            <person name="Luo Z.H."/>
            <person name="Li M."/>
        </authorList>
    </citation>
    <scope>NUCLEOTIDE SEQUENCE [LARGE SCALE GENOMIC DNA]</scope>
    <source>
        <strain evidence="7">SpSt-776</strain>
    </source>
</reference>
<dbReference type="AlphaFoldDB" id="A0A7C3SJS7"/>